<dbReference type="EMBL" id="LAZR01013443">
    <property type="protein sequence ID" value="KKM21939.1"/>
    <property type="molecule type" value="Genomic_DNA"/>
</dbReference>
<comment type="caution">
    <text evidence="1">The sequence shown here is derived from an EMBL/GenBank/DDBJ whole genome shotgun (WGS) entry which is preliminary data.</text>
</comment>
<feature type="non-terminal residue" evidence="1">
    <location>
        <position position="213"/>
    </location>
</feature>
<evidence type="ECO:0000313" key="1">
    <source>
        <dbReference type="EMBL" id="KKM21939.1"/>
    </source>
</evidence>
<dbReference type="InterPro" id="IPR006427">
    <property type="entry name" value="Portal_HK97"/>
</dbReference>
<dbReference type="InterPro" id="IPR006944">
    <property type="entry name" value="Phage/GTA_portal"/>
</dbReference>
<accession>A0A0F9IPW5</accession>
<proteinExistence type="predicted"/>
<dbReference type="AlphaFoldDB" id="A0A0F9IPW5"/>
<dbReference type="Pfam" id="PF04860">
    <property type="entry name" value="Phage_portal"/>
    <property type="match status" value="1"/>
</dbReference>
<sequence length="213" mass="23686">MGQIARALSFSRRSIENPATKLSDPAQWLVDWMTGGASKAGVTVSLQNAVRMTAFWCAVRVLSETVASLPLFIYERQEPRGRKRVRDHSLSEILHLQPNPRMTSLFFRETLQAQTVVHGNGYATIRRDQSGAIRELWPLTTQRVDPKLDGAGNLFYAIRLNDGRTERWAAEEMLHIPGLSFDGIKGKSVISAARDAIGLGLAAQDYGSIFFGR</sequence>
<protein>
    <recommendedName>
        <fullName evidence="2">Phage portal protein</fullName>
    </recommendedName>
</protein>
<organism evidence="1">
    <name type="scientific">marine sediment metagenome</name>
    <dbReference type="NCBI Taxonomy" id="412755"/>
    <lineage>
        <taxon>unclassified sequences</taxon>
        <taxon>metagenomes</taxon>
        <taxon>ecological metagenomes</taxon>
    </lineage>
</organism>
<gene>
    <name evidence="1" type="ORF">LCGC14_1630420</name>
</gene>
<reference evidence="1" key="1">
    <citation type="journal article" date="2015" name="Nature">
        <title>Complex archaea that bridge the gap between prokaryotes and eukaryotes.</title>
        <authorList>
            <person name="Spang A."/>
            <person name="Saw J.H."/>
            <person name="Jorgensen S.L."/>
            <person name="Zaremba-Niedzwiedzka K."/>
            <person name="Martijn J."/>
            <person name="Lind A.E."/>
            <person name="van Eijk R."/>
            <person name="Schleper C."/>
            <person name="Guy L."/>
            <person name="Ettema T.J."/>
        </authorList>
    </citation>
    <scope>NUCLEOTIDE SEQUENCE</scope>
</reference>
<dbReference type="NCBIfam" id="TIGR01537">
    <property type="entry name" value="portal_HK97"/>
    <property type="match status" value="1"/>
</dbReference>
<name>A0A0F9IPW5_9ZZZZ</name>
<evidence type="ECO:0008006" key="2">
    <source>
        <dbReference type="Google" id="ProtNLM"/>
    </source>
</evidence>